<sequence length="83" mass="9435">MMLKRKFFKRNGGLLLEQQISSGESNVEKNKIFVQGELKRATDNFNDFNILGRGGFGIIYKGMLPDDRIVAIKKSKIVDESQI</sequence>
<dbReference type="AlphaFoldDB" id="A0A7J7LG54"/>
<dbReference type="GO" id="GO:0007166">
    <property type="term" value="P:cell surface receptor signaling pathway"/>
    <property type="evidence" value="ECO:0007669"/>
    <property type="project" value="InterPro"/>
</dbReference>
<evidence type="ECO:0000313" key="5">
    <source>
        <dbReference type="Proteomes" id="UP000541444"/>
    </source>
</evidence>
<evidence type="ECO:0000256" key="3">
    <source>
        <dbReference type="PROSITE-ProRule" id="PRU10141"/>
    </source>
</evidence>
<keyword evidence="5" id="KW-1185">Reference proteome</keyword>
<comment type="caution">
    <text evidence="4">The sequence shown here is derived from an EMBL/GenBank/DDBJ whole genome shotgun (WGS) entry which is preliminary data.</text>
</comment>
<reference evidence="4 5" key="1">
    <citation type="journal article" date="2020" name="IScience">
        <title>Genome Sequencing of the Endangered Kingdonia uniflora (Circaeasteraceae, Ranunculales) Reveals Potential Mechanisms of Evolutionary Specialization.</title>
        <authorList>
            <person name="Sun Y."/>
            <person name="Deng T."/>
            <person name="Zhang A."/>
            <person name="Moore M.J."/>
            <person name="Landis J.B."/>
            <person name="Lin N."/>
            <person name="Zhang H."/>
            <person name="Zhang X."/>
            <person name="Huang J."/>
            <person name="Zhang X."/>
            <person name="Sun H."/>
            <person name="Wang H."/>
        </authorList>
    </citation>
    <scope>NUCLEOTIDE SEQUENCE [LARGE SCALE GENOMIC DNA]</scope>
    <source>
        <strain evidence="4">TB1705</strain>
        <tissue evidence="4">Leaf</tissue>
    </source>
</reference>
<feature type="binding site" evidence="3">
    <location>
        <position position="74"/>
    </location>
    <ligand>
        <name>ATP</name>
        <dbReference type="ChEBI" id="CHEBI:30616"/>
    </ligand>
</feature>
<gene>
    <name evidence="4" type="ORF">GIB67_001203</name>
</gene>
<dbReference type="InterPro" id="IPR045274">
    <property type="entry name" value="WAK-like"/>
</dbReference>
<dbReference type="InterPro" id="IPR011009">
    <property type="entry name" value="Kinase-like_dom_sf"/>
</dbReference>
<dbReference type="EMBL" id="JACGCM010002300">
    <property type="protein sequence ID" value="KAF6141651.1"/>
    <property type="molecule type" value="Genomic_DNA"/>
</dbReference>
<dbReference type="PANTHER" id="PTHR27005">
    <property type="entry name" value="WALL-ASSOCIATED RECEPTOR KINASE-LIKE 21"/>
    <property type="match status" value="1"/>
</dbReference>
<dbReference type="PROSITE" id="PS00107">
    <property type="entry name" value="PROTEIN_KINASE_ATP"/>
    <property type="match status" value="1"/>
</dbReference>
<evidence type="ECO:0000256" key="2">
    <source>
        <dbReference type="ARBA" id="ARBA00022840"/>
    </source>
</evidence>
<protein>
    <recommendedName>
        <fullName evidence="6">Protein kinase domain-containing protein</fullName>
    </recommendedName>
</protein>
<dbReference type="InterPro" id="IPR017441">
    <property type="entry name" value="Protein_kinase_ATP_BS"/>
</dbReference>
<keyword evidence="2 3" id="KW-0067">ATP-binding</keyword>
<dbReference type="OrthoDB" id="4062651at2759"/>
<proteinExistence type="predicted"/>
<dbReference type="GO" id="GO:0004674">
    <property type="term" value="F:protein serine/threonine kinase activity"/>
    <property type="evidence" value="ECO:0007669"/>
    <property type="project" value="TreeGrafter"/>
</dbReference>
<dbReference type="GO" id="GO:0005886">
    <property type="term" value="C:plasma membrane"/>
    <property type="evidence" value="ECO:0007669"/>
    <property type="project" value="TreeGrafter"/>
</dbReference>
<evidence type="ECO:0008006" key="6">
    <source>
        <dbReference type="Google" id="ProtNLM"/>
    </source>
</evidence>
<dbReference type="GO" id="GO:0005524">
    <property type="term" value="F:ATP binding"/>
    <property type="evidence" value="ECO:0007669"/>
    <property type="project" value="UniProtKB-UniRule"/>
</dbReference>
<dbReference type="PANTHER" id="PTHR27005:SF515">
    <property type="entry name" value="WALL-ASSOCIATED RECEPTOR KINASE-LIKE 10-RELATED"/>
    <property type="match status" value="1"/>
</dbReference>
<name>A0A7J7LG54_9MAGN</name>
<organism evidence="4 5">
    <name type="scientific">Kingdonia uniflora</name>
    <dbReference type="NCBI Taxonomy" id="39325"/>
    <lineage>
        <taxon>Eukaryota</taxon>
        <taxon>Viridiplantae</taxon>
        <taxon>Streptophyta</taxon>
        <taxon>Embryophyta</taxon>
        <taxon>Tracheophyta</taxon>
        <taxon>Spermatophyta</taxon>
        <taxon>Magnoliopsida</taxon>
        <taxon>Ranunculales</taxon>
        <taxon>Circaeasteraceae</taxon>
        <taxon>Kingdonia</taxon>
    </lineage>
</organism>
<evidence type="ECO:0000313" key="4">
    <source>
        <dbReference type="EMBL" id="KAF6141651.1"/>
    </source>
</evidence>
<dbReference type="Proteomes" id="UP000541444">
    <property type="component" value="Unassembled WGS sequence"/>
</dbReference>
<dbReference type="SUPFAM" id="SSF56112">
    <property type="entry name" value="Protein kinase-like (PK-like)"/>
    <property type="match status" value="1"/>
</dbReference>
<evidence type="ECO:0000256" key="1">
    <source>
        <dbReference type="ARBA" id="ARBA00022741"/>
    </source>
</evidence>
<keyword evidence="1 3" id="KW-0547">Nucleotide-binding</keyword>
<accession>A0A7J7LG54</accession>
<dbReference type="Gene3D" id="3.30.200.20">
    <property type="entry name" value="Phosphorylase Kinase, domain 1"/>
    <property type="match status" value="1"/>
</dbReference>